<organism evidence="1 2">
    <name type="scientific">Streptomyces tirandamycinicus</name>
    <dbReference type="NCBI Taxonomy" id="2174846"/>
    <lineage>
        <taxon>Bacteria</taxon>
        <taxon>Bacillati</taxon>
        <taxon>Actinomycetota</taxon>
        <taxon>Actinomycetes</taxon>
        <taxon>Kitasatosporales</taxon>
        <taxon>Streptomycetaceae</taxon>
        <taxon>Streptomyces</taxon>
    </lineage>
</organism>
<dbReference type="KEGG" id="stir:DDW44_30500"/>
<gene>
    <name evidence="1" type="ORF">DDW44_30500</name>
</gene>
<dbReference type="Proteomes" id="UP000244900">
    <property type="component" value="Chromosome"/>
</dbReference>
<dbReference type="EMBL" id="CP029188">
    <property type="protein sequence ID" value="AWI32652.1"/>
    <property type="molecule type" value="Genomic_DNA"/>
</dbReference>
<evidence type="ECO:0000313" key="1">
    <source>
        <dbReference type="EMBL" id="AWI32652.1"/>
    </source>
</evidence>
<keyword evidence="2" id="KW-1185">Reference proteome</keyword>
<evidence type="ECO:0000313" key="2">
    <source>
        <dbReference type="Proteomes" id="UP000244900"/>
    </source>
</evidence>
<accession>A0A2S1T1W2</accession>
<dbReference type="RefSeq" id="WP_108908520.1">
    <property type="nucleotide sequence ID" value="NZ_CP029188.1"/>
</dbReference>
<reference evidence="1 2" key="1">
    <citation type="submission" date="2018-05" db="EMBL/GenBank/DDBJ databases">
        <title>Complete genome sequence of sponge-derived Streptomyces sp. HNM0039.</title>
        <authorList>
            <person name="Huang X."/>
            <person name="Zhou S."/>
        </authorList>
    </citation>
    <scope>NUCLEOTIDE SEQUENCE [LARGE SCALE GENOMIC DNA]</scope>
    <source>
        <strain evidence="1 2">HNM0039</strain>
    </source>
</reference>
<dbReference type="AlphaFoldDB" id="A0A2S1T1W2"/>
<dbReference type="OrthoDB" id="4180144at2"/>
<protein>
    <submittedName>
        <fullName evidence="1">Uncharacterized protein</fullName>
    </submittedName>
</protein>
<proteinExistence type="predicted"/>
<name>A0A2S1T1W2_9ACTN</name>
<sequence>MTSNLPRTVFRSVELTARVTTLLARTLPECGPGGQDGFRVTSHDYQEPRRMFVRWYDDGRKDGVEQYRAQIADTLAREGYAVTLPPGCWDVYVADRPVNTSGPRYAPIPSDLPFGDPWVVVDQWTRAEVTTAATEEEAKAAAMRAERRHALTDARMVTAPELHDHLVRADELLGDGLTWLRREVHAVTRYGAIVRRERIDALVQVANALRAGRAVTEVGRMVAWAEPVPMLTRAHPPLTYDVQWVPKSAAPAVGYFPSPAWQRGPAENAAITLLIEGGLQPVVYGESVGDGAWMCEQNGFMVSAADPTNLSVPGIHVDAIGQSAHEQQERVPEVLRGAGWRVEGDRGWAGAWTAFPPAG</sequence>